<feature type="region of interest" description="Disordered" evidence="1">
    <location>
        <begin position="69"/>
        <end position="88"/>
    </location>
</feature>
<reference evidence="2" key="1">
    <citation type="submission" date="2023-01" db="EMBL/GenBank/DDBJ databases">
        <title>Genome assembly of the deep-sea coral Lophelia pertusa.</title>
        <authorList>
            <person name="Herrera S."/>
            <person name="Cordes E."/>
        </authorList>
    </citation>
    <scope>NUCLEOTIDE SEQUENCE</scope>
    <source>
        <strain evidence="2">USNM1676648</strain>
        <tissue evidence="2">Polyp</tissue>
    </source>
</reference>
<evidence type="ECO:0000313" key="3">
    <source>
        <dbReference type="Proteomes" id="UP001163046"/>
    </source>
</evidence>
<proteinExistence type="predicted"/>
<feature type="region of interest" description="Disordered" evidence="1">
    <location>
        <begin position="115"/>
        <end position="182"/>
    </location>
</feature>
<keyword evidence="3" id="KW-1185">Reference proteome</keyword>
<evidence type="ECO:0000313" key="2">
    <source>
        <dbReference type="EMBL" id="KAJ7380461.1"/>
    </source>
</evidence>
<name>A0A9W9ZEZ1_9CNID</name>
<accession>A0A9W9ZEZ1</accession>
<dbReference type="Proteomes" id="UP001163046">
    <property type="component" value="Unassembled WGS sequence"/>
</dbReference>
<evidence type="ECO:0000256" key="1">
    <source>
        <dbReference type="SAM" id="MobiDB-lite"/>
    </source>
</evidence>
<sequence length="182" mass="20975">MVNKTPQLKRTSRSTLLKTTNRFIKTLKMAMDRRKEYVRRKRRNNKAVSFNSHLLTKSARKMLIVPKNKRPDLKRNPGRKAEVSPKREIQFDEQALTEGRAAWVESGKETYGLKCIPQGTSPKEYPTRNIPQEASQAEIIESLPQNDSLQPTENHTRNPEDLRARPKGDLPSCLKKAKLPEM</sequence>
<feature type="compositionally biased region" description="Polar residues" evidence="1">
    <location>
        <begin position="143"/>
        <end position="153"/>
    </location>
</feature>
<dbReference type="AlphaFoldDB" id="A0A9W9ZEZ1"/>
<dbReference type="EMBL" id="MU826353">
    <property type="protein sequence ID" value="KAJ7380461.1"/>
    <property type="molecule type" value="Genomic_DNA"/>
</dbReference>
<feature type="compositionally biased region" description="Basic and acidic residues" evidence="1">
    <location>
        <begin position="154"/>
        <end position="168"/>
    </location>
</feature>
<comment type="caution">
    <text evidence="2">The sequence shown here is derived from an EMBL/GenBank/DDBJ whole genome shotgun (WGS) entry which is preliminary data.</text>
</comment>
<organism evidence="2 3">
    <name type="scientific">Desmophyllum pertusum</name>
    <dbReference type="NCBI Taxonomy" id="174260"/>
    <lineage>
        <taxon>Eukaryota</taxon>
        <taxon>Metazoa</taxon>
        <taxon>Cnidaria</taxon>
        <taxon>Anthozoa</taxon>
        <taxon>Hexacorallia</taxon>
        <taxon>Scleractinia</taxon>
        <taxon>Caryophylliina</taxon>
        <taxon>Caryophylliidae</taxon>
        <taxon>Desmophyllum</taxon>
    </lineage>
</organism>
<gene>
    <name evidence="2" type="ORF">OS493_008922</name>
</gene>
<protein>
    <submittedName>
        <fullName evidence="2">Uncharacterized protein</fullName>
    </submittedName>
</protein>